<dbReference type="AlphaFoldDB" id="A0A6V2AYZ0"/>
<gene>
    <name evidence="2" type="ORF">DBRI00130_LOCUS3055</name>
    <name evidence="3" type="ORF">DBRI00130_LOCUS3056</name>
    <name evidence="4" type="ORF">DBRI00130_LOCUS3058</name>
    <name evidence="5" type="ORF">DBRI00130_LOCUS3060</name>
</gene>
<evidence type="ECO:0000313" key="5">
    <source>
        <dbReference type="EMBL" id="CAE4584134.1"/>
    </source>
</evidence>
<protein>
    <submittedName>
        <fullName evidence="3">Uncharacterized protein</fullName>
    </submittedName>
</protein>
<proteinExistence type="predicted"/>
<feature type="compositionally biased region" description="Basic and acidic residues" evidence="1">
    <location>
        <begin position="133"/>
        <end position="143"/>
    </location>
</feature>
<dbReference type="EMBL" id="HBNS01003764">
    <property type="protein sequence ID" value="CAE4584127.1"/>
    <property type="molecule type" value="Transcribed_RNA"/>
</dbReference>
<evidence type="ECO:0000313" key="4">
    <source>
        <dbReference type="EMBL" id="CAE4584131.1"/>
    </source>
</evidence>
<evidence type="ECO:0000313" key="3">
    <source>
        <dbReference type="EMBL" id="CAE4584127.1"/>
    </source>
</evidence>
<feature type="region of interest" description="Disordered" evidence="1">
    <location>
        <begin position="1"/>
        <end position="22"/>
    </location>
</feature>
<dbReference type="EMBL" id="HBNS01003768">
    <property type="protein sequence ID" value="CAE4584134.1"/>
    <property type="molecule type" value="Transcribed_RNA"/>
</dbReference>
<evidence type="ECO:0000256" key="1">
    <source>
        <dbReference type="SAM" id="MobiDB-lite"/>
    </source>
</evidence>
<feature type="compositionally biased region" description="Low complexity" evidence="1">
    <location>
        <begin position="122"/>
        <end position="131"/>
    </location>
</feature>
<name>A0A6V2AYZ0_9STRA</name>
<dbReference type="EMBL" id="HBNS01003763">
    <property type="protein sequence ID" value="CAE4584126.1"/>
    <property type="molecule type" value="Transcribed_RNA"/>
</dbReference>
<reference evidence="3" key="1">
    <citation type="submission" date="2021-01" db="EMBL/GenBank/DDBJ databases">
        <authorList>
            <person name="Corre E."/>
            <person name="Pelletier E."/>
            <person name="Niang G."/>
            <person name="Scheremetjew M."/>
            <person name="Finn R."/>
            <person name="Kale V."/>
            <person name="Holt S."/>
            <person name="Cochrane G."/>
            <person name="Meng A."/>
            <person name="Brown T."/>
            <person name="Cohen L."/>
        </authorList>
    </citation>
    <scope>NUCLEOTIDE SEQUENCE</scope>
    <source>
        <strain evidence="3">GSO104</strain>
    </source>
</reference>
<organism evidence="3">
    <name type="scientific">Ditylum brightwellii</name>
    <dbReference type="NCBI Taxonomy" id="49249"/>
    <lineage>
        <taxon>Eukaryota</taxon>
        <taxon>Sar</taxon>
        <taxon>Stramenopiles</taxon>
        <taxon>Ochrophyta</taxon>
        <taxon>Bacillariophyta</taxon>
        <taxon>Mediophyceae</taxon>
        <taxon>Lithodesmiophycidae</taxon>
        <taxon>Lithodesmiales</taxon>
        <taxon>Lithodesmiaceae</taxon>
        <taxon>Ditylum</taxon>
    </lineage>
</organism>
<dbReference type="EMBL" id="HBNS01003766">
    <property type="protein sequence ID" value="CAE4584131.1"/>
    <property type="molecule type" value="Transcribed_RNA"/>
</dbReference>
<feature type="region of interest" description="Disordered" evidence="1">
    <location>
        <begin position="122"/>
        <end position="154"/>
    </location>
</feature>
<accession>A0A6V2AYZ0</accession>
<evidence type="ECO:0000313" key="2">
    <source>
        <dbReference type="EMBL" id="CAE4584126.1"/>
    </source>
</evidence>
<sequence>MKMTPSQTHVHQPSSASSHPFMNTTQMSANHFLMEQALKRNMQGSNASSAFGCSHAHQIQHTTSPCFASSGGGPMEASEPSKVTFLVQTPGGRTAQASVCPSSSYDAFVDTLLHSAVRRDSYGSSDMMSSSLTEKRSLEEERRQHRAQGQQDAAIERRVRRRMDVVESASTSLSPKEPETASRSAFVVHNGRILDREKYQKLLSSSLNGQATNIDVSIRLRLRGGVSCSR</sequence>